<evidence type="ECO:0000313" key="2">
    <source>
        <dbReference type="Proteomes" id="UP000578531"/>
    </source>
</evidence>
<protein>
    <submittedName>
        <fullName evidence="1">Uncharacterized protein</fullName>
    </submittedName>
</protein>
<proteinExistence type="predicted"/>
<gene>
    <name evidence="1" type="ORF">HO173_011346</name>
</gene>
<sequence>MMENPTIDRSSQNEIEFGIEHRCNRDFAVGSIILRTRREVQSLRLSNADAFGKFGVVLDFKRLETHDSCGVSRWSRSRRLEIYLCYLRIATGSPYNLLDKISSIQMRREL</sequence>
<dbReference type="GeneID" id="59292989"/>
<comment type="caution">
    <text evidence="1">The sequence shown here is derived from an EMBL/GenBank/DDBJ whole genome shotgun (WGS) entry which is preliminary data.</text>
</comment>
<accession>A0A8H6FJL4</accession>
<reference evidence="1 2" key="1">
    <citation type="journal article" date="2020" name="Genomics">
        <title>Complete, high-quality genomes from long-read metagenomic sequencing of two wolf lichen thalli reveals enigmatic genome architecture.</title>
        <authorList>
            <person name="McKenzie S.K."/>
            <person name="Walston R.F."/>
            <person name="Allen J.L."/>
        </authorList>
    </citation>
    <scope>NUCLEOTIDE SEQUENCE [LARGE SCALE GENOMIC DNA]</scope>
    <source>
        <strain evidence="1">WasteWater2</strain>
    </source>
</reference>
<evidence type="ECO:0000313" key="1">
    <source>
        <dbReference type="EMBL" id="KAF6229700.1"/>
    </source>
</evidence>
<dbReference type="RefSeq" id="XP_037159892.1">
    <property type="nucleotide sequence ID" value="XM_037313227.1"/>
</dbReference>
<dbReference type="AlphaFoldDB" id="A0A8H6FJL4"/>
<name>A0A8H6FJL4_9LECA</name>
<keyword evidence="2" id="KW-1185">Reference proteome</keyword>
<organism evidence="1 2">
    <name type="scientific">Letharia columbiana</name>
    <dbReference type="NCBI Taxonomy" id="112416"/>
    <lineage>
        <taxon>Eukaryota</taxon>
        <taxon>Fungi</taxon>
        <taxon>Dikarya</taxon>
        <taxon>Ascomycota</taxon>
        <taxon>Pezizomycotina</taxon>
        <taxon>Lecanoromycetes</taxon>
        <taxon>OSLEUM clade</taxon>
        <taxon>Lecanoromycetidae</taxon>
        <taxon>Lecanorales</taxon>
        <taxon>Lecanorineae</taxon>
        <taxon>Parmeliaceae</taxon>
        <taxon>Letharia</taxon>
    </lineage>
</organism>
<dbReference type="Proteomes" id="UP000578531">
    <property type="component" value="Unassembled WGS sequence"/>
</dbReference>
<dbReference type="EMBL" id="JACCJC010000070">
    <property type="protein sequence ID" value="KAF6229700.1"/>
    <property type="molecule type" value="Genomic_DNA"/>
</dbReference>